<gene>
    <name evidence="2" type="ORF">LAZ67_13002826</name>
</gene>
<dbReference type="Proteomes" id="UP001235939">
    <property type="component" value="Chromosome 13"/>
</dbReference>
<organism evidence="2 3">
    <name type="scientific">Cordylochernes scorpioides</name>
    <dbReference type="NCBI Taxonomy" id="51811"/>
    <lineage>
        <taxon>Eukaryota</taxon>
        <taxon>Metazoa</taxon>
        <taxon>Ecdysozoa</taxon>
        <taxon>Arthropoda</taxon>
        <taxon>Chelicerata</taxon>
        <taxon>Arachnida</taxon>
        <taxon>Pseudoscorpiones</taxon>
        <taxon>Cheliferoidea</taxon>
        <taxon>Chernetidae</taxon>
        <taxon>Cordylochernes</taxon>
    </lineage>
</organism>
<name>A0ABY6L4S1_9ARAC</name>
<accession>A0ABY6L4S1</accession>
<feature type="region of interest" description="Disordered" evidence="1">
    <location>
        <begin position="24"/>
        <end position="81"/>
    </location>
</feature>
<evidence type="ECO:0000256" key="1">
    <source>
        <dbReference type="SAM" id="MobiDB-lite"/>
    </source>
</evidence>
<protein>
    <submittedName>
        <fullName evidence="2">Uncharacterized protein</fullName>
    </submittedName>
</protein>
<reference evidence="2 3" key="1">
    <citation type="submission" date="2022-01" db="EMBL/GenBank/DDBJ databases">
        <title>A chromosomal length assembly of Cordylochernes scorpioides.</title>
        <authorList>
            <person name="Zeh D."/>
            <person name="Zeh J."/>
        </authorList>
    </citation>
    <scope>NUCLEOTIDE SEQUENCE [LARGE SCALE GENOMIC DNA]</scope>
    <source>
        <strain evidence="2">IN4F17</strain>
        <tissue evidence="2">Whole Body</tissue>
    </source>
</reference>
<evidence type="ECO:0000313" key="2">
    <source>
        <dbReference type="EMBL" id="UYV76143.1"/>
    </source>
</evidence>
<proteinExistence type="predicted"/>
<keyword evidence="3" id="KW-1185">Reference proteome</keyword>
<evidence type="ECO:0000313" key="3">
    <source>
        <dbReference type="Proteomes" id="UP001235939"/>
    </source>
</evidence>
<sequence length="81" mass="8553">MLCLGYTEGPVDGSLYATVAKKKAADALSDADGPHLSMDSGISSSSGPPQGSPSLTGTPTSERRQTRRLKITNYEKDTHNE</sequence>
<feature type="compositionally biased region" description="Low complexity" evidence="1">
    <location>
        <begin position="40"/>
        <end position="60"/>
    </location>
</feature>
<dbReference type="EMBL" id="CP092875">
    <property type="protein sequence ID" value="UYV76143.1"/>
    <property type="molecule type" value="Genomic_DNA"/>
</dbReference>